<reference evidence="1 2" key="1">
    <citation type="submission" date="2020-08" db="EMBL/GenBank/DDBJ databases">
        <title>Genomic Encyclopedia of Type Strains, Phase III (KMG-III): the genomes of soil and plant-associated and newly described type strains.</title>
        <authorList>
            <person name="Whitman W."/>
        </authorList>
    </citation>
    <scope>NUCLEOTIDE SEQUENCE [LARGE SCALE GENOMIC DNA]</scope>
    <source>
        <strain evidence="1 2">CECT 5831</strain>
    </source>
</reference>
<proteinExistence type="predicted"/>
<evidence type="ECO:0000313" key="2">
    <source>
        <dbReference type="Proteomes" id="UP000517523"/>
    </source>
</evidence>
<accession>A0A839U027</accession>
<gene>
    <name evidence="1" type="ORF">FHS19_006830</name>
</gene>
<dbReference type="RefSeq" id="WP_183587644.1">
    <property type="nucleotide sequence ID" value="NZ_JACHXJ010000012.1"/>
</dbReference>
<evidence type="ECO:0000313" key="1">
    <source>
        <dbReference type="EMBL" id="MBB3132103.1"/>
    </source>
</evidence>
<dbReference type="AlphaFoldDB" id="A0A839U027"/>
<name>A0A839U027_9BACL</name>
<organism evidence="1 2">
    <name type="scientific">Paenibacillus rhizosphaerae</name>
    <dbReference type="NCBI Taxonomy" id="297318"/>
    <lineage>
        <taxon>Bacteria</taxon>
        <taxon>Bacillati</taxon>
        <taxon>Bacillota</taxon>
        <taxon>Bacilli</taxon>
        <taxon>Bacillales</taxon>
        <taxon>Paenibacillaceae</taxon>
        <taxon>Paenibacillus</taxon>
    </lineage>
</organism>
<dbReference type="EMBL" id="JACHXJ010000012">
    <property type="protein sequence ID" value="MBB3132103.1"/>
    <property type="molecule type" value="Genomic_DNA"/>
</dbReference>
<comment type="caution">
    <text evidence="1">The sequence shown here is derived from an EMBL/GenBank/DDBJ whole genome shotgun (WGS) entry which is preliminary data.</text>
</comment>
<protein>
    <submittedName>
        <fullName evidence="1">Uncharacterized protein</fullName>
    </submittedName>
</protein>
<dbReference type="Proteomes" id="UP000517523">
    <property type="component" value="Unassembled WGS sequence"/>
</dbReference>
<sequence>MNEIIEACIKLEEKYKDVPFDKALPHLQKGWWEIAEKHGTTGDQVLKQYLDWRSQQEKK</sequence>